<protein>
    <recommendedName>
        <fullName evidence="4 13">CRISPR-associated exonuclease Cas4</fullName>
        <ecNumber evidence="3 13">3.1.12.1</ecNumber>
    </recommendedName>
</protein>
<dbReference type="GO" id="GO:0051607">
    <property type="term" value="P:defense response to virus"/>
    <property type="evidence" value="ECO:0007669"/>
    <property type="project" value="UniProtKB-KW"/>
</dbReference>
<dbReference type="RefSeq" id="WP_006966957.1">
    <property type="nucleotide sequence ID" value="NZ_APJX01000007.1"/>
</dbReference>
<evidence type="ECO:0000256" key="11">
    <source>
        <dbReference type="ARBA" id="ARBA00023118"/>
    </source>
</evidence>
<dbReference type="CDD" id="cd09637">
    <property type="entry name" value="Cas4_I-A_I-B_I-C_I-D_II-B"/>
    <property type="match status" value="1"/>
</dbReference>
<comment type="cofactor">
    <cofactor evidence="13">
        <name>Mg(2+)</name>
        <dbReference type="ChEBI" id="CHEBI:18420"/>
    </cofactor>
    <cofactor evidence="13">
        <name>Mn(2+)</name>
        <dbReference type="ChEBI" id="CHEBI:29035"/>
    </cofactor>
    <text evidence="13">Mg(2+) or Mn(2+) required for ssDNA cleavage activity.</text>
</comment>
<evidence type="ECO:0000256" key="12">
    <source>
        <dbReference type="ARBA" id="ARBA00023211"/>
    </source>
</evidence>
<dbReference type="NCBIfam" id="TIGR00372">
    <property type="entry name" value="cas4"/>
    <property type="match status" value="1"/>
</dbReference>
<keyword evidence="7 13" id="KW-0378">Hydrolase</keyword>
<dbReference type="EC" id="3.1.12.1" evidence="3 13"/>
<dbReference type="Gene3D" id="3.90.320.10">
    <property type="match status" value="1"/>
</dbReference>
<dbReference type="PATRIC" id="fig|1286635.3.peg.3173"/>
<evidence type="ECO:0000256" key="5">
    <source>
        <dbReference type="ARBA" id="ARBA00022722"/>
    </source>
</evidence>
<comment type="caution">
    <text evidence="15">The sequence shown here is derived from an EMBL/GenBank/DDBJ whole genome shotgun (WGS) entry which is preliminary data.</text>
</comment>
<evidence type="ECO:0000313" key="15">
    <source>
        <dbReference type="EMBL" id="EMS78537.1"/>
    </source>
</evidence>
<proteinExistence type="inferred from homology"/>
<evidence type="ECO:0000313" key="16">
    <source>
        <dbReference type="Proteomes" id="UP000014216"/>
    </source>
</evidence>
<comment type="similarity">
    <text evidence="2 13">Belongs to the CRISPR-associated exonuclease Cas4 family.</text>
</comment>
<dbReference type="OrthoDB" id="9781776at2"/>
<keyword evidence="11 13" id="KW-0051">Antiviral defense</keyword>
<comment type="cofactor">
    <cofactor evidence="13">
        <name>iron-sulfur cluster</name>
        <dbReference type="ChEBI" id="CHEBI:30408"/>
    </cofactor>
</comment>
<keyword evidence="9 13" id="KW-0408">Iron</keyword>
<dbReference type="InterPro" id="IPR011604">
    <property type="entry name" value="PDDEXK-like_dom_sf"/>
</dbReference>
<dbReference type="EMBL" id="APJX01000007">
    <property type="protein sequence ID" value="EMS78537.1"/>
    <property type="molecule type" value="Genomic_DNA"/>
</dbReference>
<evidence type="ECO:0000256" key="2">
    <source>
        <dbReference type="ARBA" id="ARBA00009189"/>
    </source>
</evidence>
<dbReference type="PANTHER" id="PTHR36531">
    <property type="entry name" value="CRISPR-ASSOCIATED EXONUCLEASE CAS4"/>
    <property type="match status" value="1"/>
</dbReference>
<evidence type="ECO:0000256" key="4">
    <source>
        <dbReference type="ARBA" id="ARBA00020049"/>
    </source>
</evidence>
<evidence type="ECO:0000256" key="3">
    <source>
        <dbReference type="ARBA" id="ARBA00012768"/>
    </source>
</evidence>
<keyword evidence="12 13" id="KW-0464">Manganese</keyword>
<dbReference type="InterPro" id="IPR013343">
    <property type="entry name" value="CRISPR-assoc_prot_Cas4"/>
</dbReference>
<evidence type="ECO:0000256" key="10">
    <source>
        <dbReference type="ARBA" id="ARBA00023014"/>
    </source>
</evidence>
<evidence type="ECO:0000256" key="1">
    <source>
        <dbReference type="ARBA" id="ARBA00001966"/>
    </source>
</evidence>
<keyword evidence="6 13" id="KW-0479">Metal-binding</keyword>
<dbReference type="InterPro" id="IPR051827">
    <property type="entry name" value="Cas4_exonuclease"/>
</dbReference>
<dbReference type="Proteomes" id="UP000014216">
    <property type="component" value="Unassembled WGS sequence"/>
</dbReference>
<evidence type="ECO:0000256" key="7">
    <source>
        <dbReference type="ARBA" id="ARBA00022801"/>
    </source>
</evidence>
<evidence type="ECO:0000259" key="14">
    <source>
        <dbReference type="Pfam" id="PF01930"/>
    </source>
</evidence>
<feature type="domain" description="DUF83" evidence="14">
    <location>
        <begin position="14"/>
        <end position="194"/>
    </location>
</feature>
<organism evidence="15 16">
    <name type="scientific">Desulfotignum phosphitoxidans DSM 13687</name>
    <dbReference type="NCBI Taxonomy" id="1286635"/>
    <lineage>
        <taxon>Bacteria</taxon>
        <taxon>Pseudomonadati</taxon>
        <taxon>Thermodesulfobacteriota</taxon>
        <taxon>Desulfobacteria</taxon>
        <taxon>Desulfobacterales</taxon>
        <taxon>Desulfobacteraceae</taxon>
        <taxon>Desulfotignum</taxon>
    </lineage>
</organism>
<reference evidence="15 16" key="1">
    <citation type="journal article" date="2013" name="Genome Announc.">
        <title>Draft Genome Sequence of Desulfotignum phosphitoxidans DSM 13687 Strain FiPS-3.</title>
        <authorList>
            <person name="Poehlein A."/>
            <person name="Daniel R."/>
            <person name="Simeonova D.D."/>
        </authorList>
    </citation>
    <scope>NUCLEOTIDE SEQUENCE [LARGE SCALE GENOMIC DNA]</scope>
    <source>
        <strain evidence="15 16">DSM 13687</strain>
    </source>
</reference>
<comment type="function">
    <text evidence="13">CRISPR (clustered regularly interspaced short palindromic repeat) is an adaptive immune system that provides protection against mobile genetic elements (viruses, transposable elements and conjugative plasmids). CRISPR clusters contain sequences complementary to antecedent mobile elements and target invading nucleic acids. CRISPR clusters are transcribed and processed into CRISPR RNA (crRNA).</text>
</comment>
<dbReference type="InterPro" id="IPR022765">
    <property type="entry name" value="Dna2/Cas4_DUF83"/>
</dbReference>
<dbReference type="GO" id="GO:0046872">
    <property type="term" value="F:metal ion binding"/>
    <property type="evidence" value="ECO:0007669"/>
    <property type="project" value="UniProtKB-KW"/>
</dbReference>
<dbReference type="GO" id="GO:0004527">
    <property type="term" value="F:exonuclease activity"/>
    <property type="evidence" value="ECO:0007669"/>
    <property type="project" value="UniProtKB-KW"/>
</dbReference>
<evidence type="ECO:0000256" key="8">
    <source>
        <dbReference type="ARBA" id="ARBA00022839"/>
    </source>
</evidence>
<keyword evidence="10 13" id="KW-0411">Iron-sulfur</keyword>
<comment type="cofactor">
    <cofactor evidence="1">
        <name>[4Fe-4S] cluster</name>
        <dbReference type="ChEBI" id="CHEBI:49883"/>
    </cofactor>
</comment>
<accession>S0G2Y8</accession>
<evidence type="ECO:0000256" key="13">
    <source>
        <dbReference type="RuleBase" id="RU365022"/>
    </source>
</evidence>
<keyword evidence="8 13" id="KW-0269">Exonuclease</keyword>
<keyword evidence="16" id="KW-1185">Reference proteome</keyword>
<gene>
    <name evidence="15" type="primary">cas4</name>
    <name evidence="15" type="ORF">Dpo_7c00070</name>
</gene>
<dbReference type="AlphaFoldDB" id="S0G2Y8"/>
<dbReference type="GO" id="GO:0051536">
    <property type="term" value="F:iron-sulfur cluster binding"/>
    <property type="evidence" value="ECO:0007669"/>
    <property type="project" value="UniProtKB-KW"/>
</dbReference>
<sequence length="222" mass="25844">MKAEYSENEYFQLSALQHFLFCKRQCALIHLEQIWVENRFTAEGRDMHERVDRGDQVDRGKVRIEYGLNLKSRALGLTGKADVVEFHLDPTVKNRWIPFPVEYKRGKPKKDDSDKVQLCAQAVCLEEMLDIQVEQGALFYGKIRRRLDVKFDLSLRNITQKTSDAFHEMMNSGVTPPPRYEKKCDTCSFFSVCMPRTIGKKRKVGTWLKQIVQMDGCQEEQG</sequence>
<dbReference type="Pfam" id="PF01930">
    <property type="entry name" value="Cas_Cas4"/>
    <property type="match status" value="1"/>
</dbReference>
<evidence type="ECO:0000256" key="9">
    <source>
        <dbReference type="ARBA" id="ARBA00023004"/>
    </source>
</evidence>
<dbReference type="PANTHER" id="PTHR36531:SF6">
    <property type="entry name" value="DNA REPLICATION ATP-DEPENDENT HELICASE_NUCLEASE DNA2"/>
    <property type="match status" value="1"/>
</dbReference>
<evidence type="ECO:0000256" key="6">
    <source>
        <dbReference type="ARBA" id="ARBA00022723"/>
    </source>
</evidence>
<keyword evidence="5 13" id="KW-0540">Nuclease</keyword>
<name>S0G2Y8_9BACT</name>